<protein>
    <submittedName>
        <fullName evidence="3">Uncharacterized protein</fullName>
    </submittedName>
</protein>
<evidence type="ECO:0000256" key="2">
    <source>
        <dbReference type="SAM" id="Phobius"/>
    </source>
</evidence>
<accession>A0A9W9JTU4</accession>
<dbReference type="EMBL" id="JAPMSZ010000012">
    <property type="protein sequence ID" value="KAJ5081435.1"/>
    <property type="molecule type" value="Genomic_DNA"/>
</dbReference>
<feature type="compositionally biased region" description="Polar residues" evidence="1">
    <location>
        <begin position="646"/>
        <end position="657"/>
    </location>
</feature>
<proteinExistence type="predicted"/>
<feature type="region of interest" description="Disordered" evidence="1">
    <location>
        <begin position="117"/>
        <end position="394"/>
    </location>
</feature>
<feature type="compositionally biased region" description="Polar residues" evidence="1">
    <location>
        <begin position="163"/>
        <end position="174"/>
    </location>
</feature>
<dbReference type="Proteomes" id="UP001141434">
    <property type="component" value="Unassembled WGS sequence"/>
</dbReference>
<evidence type="ECO:0000313" key="3">
    <source>
        <dbReference type="EMBL" id="KAJ5081435.1"/>
    </source>
</evidence>
<keyword evidence="2" id="KW-0812">Transmembrane</keyword>
<feature type="region of interest" description="Disordered" evidence="1">
    <location>
        <begin position="628"/>
        <end position="657"/>
    </location>
</feature>
<sequence length="694" mass="76154">MPHAHHHAGMGHHAPVRREVIPADELPLPVPEIPSFASSTPALVARAPNPDSTSTCNDGDNCEKSTSEMTTTVLPVVLGACVPICCAIVVLFLLHRRHVKRLVREDADDKHRSLDFGLDEVEPKGKKQKLHPPMPQTAEHNHTKGLSLDIGQPYLMPPGIHGSTDSLHSLSRSMTGEDDKYRPATIFSQDTGSVRSFPRAPRDDASSLAGSTTRFGHAEEPNSGLLRNAQRMSRSSPPLYNTPDEANGHANSPQDRLAPFPGFSATPTDRGELMTAGGPMANDQSRDTRPQEPQSNHTGFQFELDDTHNSNPHQDQLNFPLPESAPSRESEHAQSSVQLPRISLPSSDATSDYEDERKSDPSIPAVNVNGPYASQHDAIPSHPPLPDLPEEPQNLDLAYDNRRDTRRLTLGLRPLPPEDPSDNPEQRANRIRSFYKEYFDESKTGRETTYYEDFGPEFYEDGGFVYDPVTGEYYDAALAPFAEPMGRRAMTPPPRAPPRFQGGGRHMATSSAGFNGFAPGPRAFSSASGRLPGARGPRKPMPPPAPLQTLPTPHMLKDDSIMTALDFAPGKNFRDQRAGRPETPIGEVRPYSPAVRAHTPLASPFDELSVIPSAHALRKSGTYTNLDFAPPPRFKNNDAGSDAGSIRSNRTGISNTHMNNIRMGNYRVSRLPSDMVGTKQDLMSTLRPNWDMRN</sequence>
<dbReference type="AlphaFoldDB" id="A0A9W9JTU4"/>
<comment type="caution">
    <text evidence="3">The sequence shown here is derived from an EMBL/GenBank/DDBJ whole genome shotgun (WGS) entry which is preliminary data.</text>
</comment>
<organism evidence="3 4">
    <name type="scientific">Penicillium alfredii</name>
    <dbReference type="NCBI Taxonomy" id="1506179"/>
    <lineage>
        <taxon>Eukaryota</taxon>
        <taxon>Fungi</taxon>
        <taxon>Dikarya</taxon>
        <taxon>Ascomycota</taxon>
        <taxon>Pezizomycotina</taxon>
        <taxon>Eurotiomycetes</taxon>
        <taxon>Eurotiomycetidae</taxon>
        <taxon>Eurotiales</taxon>
        <taxon>Aspergillaceae</taxon>
        <taxon>Penicillium</taxon>
    </lineage>
</organism>
<name>A0A9W9JTU4_9EURO</name>
<evidence type="ECO:0000313" key="4">
    <source>
        <dbReference type="Proteomes" id="UP001141434"/>
    </source>
</evidence>
<reference evidence="3" key="2">
    <citation type="journal article" date="2023" name="IMA Fungus">
        <title>Comparative genomic study of the Penicillium genus elucidates a diverse pangenome and 15 lateral gene transfer events.</title>
        <authorList>
            <person name="Petersen C."/>
            <person name="Sorensen T."/>
            <person name="Nielsen M.R."/>
            <person name="Sondergaard T.E."/>
            <person name="Sorensen J.L."/>
            <person name="Fitzpatrick D.A."/>
            <person name="Frisvad J.C."/>
            <person name="Nielsen K.L."/>
        </authorList>
    </citation>
    <scope>NUCLEOTIDE SEQUENCE</scope>
    <source>
        <strain evidence="3">IBT 34128</strain>
    </source>
</reference>
<dbReference type="RefSeq" id="XP_056506722.1">
    <property type="nucleotide sequence ID" value="XM_056660224.1"/>
</dbReference>
<feature type="region of interest" description="Disordered" evidence="1">
    <location>
        <begin position="568"/>
        <end position="589"/>
    </location>
</feature>
<dbReference type="PANTHER" id="PTHR42088:SF1">
    <property type="entry name" value="YALI0F10131P"/>
    <property type="match status" value="1"/>
</dbReference>
<feature type="region of interest" description="Disordered" evidence="1">
    <location>
        <begin position="526"/>
        <end position="546"/>
    </location>
</feature>
<gene>
    <name evidence="3" type="ORF">NUU61_009699</name>
</gene>
<keyword evidence="2" id="KW-1133">Transmembrane helix</keyword>
<dbReference type="PANTHER" id="PTHR42088">
    <property type="entry name" value="YALI0F10131P"/>
    <property type="match status" value="1"/>
</dbReference>
<evidence type="ECO:0000256" key="1">
    <source>
        <dbReference type="SAM" id="MobiDB-lite"/>
    </source>
</evidence>
<dbReference type="OrthoDB" id="5417135at2759"/>
<feature type="transmembrane region" description="Helical" evidence="2">
    <location>
        <begin position="73"/>
        <end position="94"/>
    </location>
</feature>
<keyword evidence="2" id="KW-0472">Membrane</keyword>
<keyword evidence="4" id="KW-1185">Reference proteome</keyword>
<reference evidence="3" key="1">
    <citation type="submission" date="2022-11" db="EMBL/GenBank/DDBJ databases">
        <authorList>
            <person name="Petersen C."/>
        </authorList>
    </citation>
    <scope>NUCLEOTIDE SEQUENCE</scope>
    <source>
        <strain evidence="3">IBT 34128</strain>
    </source>
</reference>
<feature type="compositionally biased region" description="Polar residues" evidence="1">
    <location>
        <begin position="333"/>
        <end position="350"/>
    </location>
</feature>
<feature type="compositionally biased region" description="Polar residues" evidence="1">
    <location>
        <begin position="230"/>
        <end position="239"/>
    </location>
</feature>
<dbReference type="GeneID" id="81399393"/>